<accession>A0A845DA44</accession>
<dbReference type="Pfam" id="PF00176">
    <property type="entry name" value="SNF2-rel_dom"/>
    <property type="match status" value="1"/>
</dbReference>
<name>A0A845DA44_9BACT</name>
<dbReference type="PROSITE" id="PS51192">
    <property type="entry name" value="HELICASE_ATP_BIND_1"/>
    <property type="match status" value="1"/>
</dbReference>
<dbReference type="EMBL" id="VXOY01000002">
    <property type="protein sequence ID" value="MYE37908.1"/>
    <property type="molecule type" value="Genomic_DNA"/>
</dbReference>
<evidence type="ECO:0000256" key="1">
    <source>
        <dbReference type="ARBA" id="ARBA00022801"/>
    </source>
</evidence>
<keyword evidence="3" id="KW-0547">Nucleotide-binding</keyword>
<keyword evidence="3" id="KW-0347">Helicase</keyword>
<protein>
    <submittedName>
        <fullName evidence="3">DEAD/DEAH box helicase</fullName>
    </submittedName>
</protein>
<dbReference type="Gene3D" id="3.40.50.300">
    <property type="entry name" value="P-loop containing nucleotide triphosphate hydrolases"/>
    <property type="match status" value="1"/>
</dbReference>
<comment type="caution">
    <text evidence="3">The sequence shown here is derived from an EMBL/GenBank/DDBJ whole genome shotgun (WGS) entry which is preliminary data.</text>
</comment>
<evidence type="ECO:0000259" key="2">
    <source>
        <dbReference type="PROSITE" id="PS51192"/>
    </source>
</evidence>
<dbReference type="InterPro" id="IPR038718">
    <property type="entry name" value="SNF2-like_sf"/>
</dbReference>
<dbReference type="SUPFAM" id="SSF52540">
    <property type="entry name" value="P-loop containing nucleoside triphosphate hydrolases"/>
    <property type="match status" value="2"/>
</dbReference>
<dbReference type="Gene3D" id="3.40.50.10810">
    <property type="entry name" value="Tandem AAA-ATPase domain"/>
    <property type="match status" value="1"/>
</dbReference>
<dbReference type="GO" id="GO:0005524">
    <property type="term" value="F:ATP binding"/>
    <property type="evidence" value="ECO:0007669"/>
    <property type="project" value="InterPro"/>
</dbReference>
<organism evidence="3 4">
    <name type="scientific">Candidatus Spechtbacteria bacterium SB0662_bin_43</name>
    <dbReference type="NCBI Taxonomy" id="2604897"/>
    <lineage>
        <taxon>Bacteria</taxon>
        <taxon>Candidatus Spechtiibacteriota</taxon>
    </lineage>
</organism>
<reference evidence="3 4" key="1">
    <citation type="submission" date="2019-09" db="EMBL/GenBank/DDBJ databases">
        <title>Characterisation of the sponge microbiome using genome-centric metagenomics.</title>
        <authorList>
            <person name="Engelberts J.P."/>
            <person name="Robbins S.J."/>
            <person name="De Goeij J.M."/>
            <person name="Aranda M."/>
            <person name="Bell S.C."/>
            <person name="Webster N.S."/>
        </authorList>
    </citation>
    <scope>NUCLEOTIDE SEQUENCE [LARGE SCALE GENOMIC DNA]</scope>
    <source>
        <strain evidence="3">SB0662_bin_43</strain>
    </source>
</reference>
<dbReference type="GO" id="GO:0004386">
    <property type="term" value="F:helicase activity"/>
    <property type="evidence" value="ECO:0007669"/>
    <property type="project" value="UniProtKB-KW"/>
</dbReference>
<dbReference type="InterPro" id="IPR049730">
    <property type="entry name" value="SNF2/RAD54-like_C"/>
</dbReference>
<dbReference type="PANTHER" id="PTHR10799">
    <property type="entry name" value="SNF2/RAD54 HELICASE FAMILY"/>
    <property type="match status" value="1"/>
</dbReference>
<dbReference type="GO" id="GO:0016787">
    <property type="term" value="F:hydrolase activity"/>
    <property type="evidence" value="ECO:0007669"/>
    <property type="project" value="UniProtKB-KW"/>
</dbReference>
<dbReference type="InterPro" id="IPR027417">
    <property type="entry name" value="P-loop_NTPase"/>
</dbReference>
<evidence type="ECO:0000313" key="3">
    <source>
        <dbReference type="EMBL" id="MYE37908.1"/>
    </source>
</evidence>
<proteinExistence type="predicted"/>
<evidence type="ECO:0000313" key="4">
    <source>
        <dbReference type="Proteomes" id="UP000449092"/>
    </source>
</evidence>
<dbReference type="InterPro" id="IPR014001">
    <property type="entry name" value="Helicase_ATP-bd"/>
</dbReference>
<keyword evidence="3" id="KW-0067">ATP-binding</keyword>
<dbReference type="SMART" id="SM00490">
    <property type="entry name" value="HELICc"/>
    <property type="match status" value="1"/>
</dbReference>
<dbReference type="CDD" id="cd18793">
    <property type="entry name" value="SF2_C_SNF"/>
    <property type="match status" value="1"/>
</dbReference>
<gene>
    <name evidence="3" type="ORF">F4X82_00070</name>
</gene>
<keyword evidence="1" id="KW-0378">Hydrolase</keyword>
<dbReference type="Pfam" id="PF00271">
    <property type="entry name" value="Helicase_C"/>
    <property type="match status" value="1"/>
</dbReference>
<dbReference type="InterPro" id="IPR001650">
    <property type="entry name" value="Helicase_C-like"/>
</dbReference>
<sequence>MGVNQGIEIDIQHDSYVLTGDIDLILSNRRMVLSLNRLLCEKREDKLSIPYSNLNKSKEYVLQEIEELLQKFQIDYKLSDTTEGIVIEYRREKENFADFSKKAFDIRNDKFQDNPDLVRLFEEFAGVVKFALHRNLYPLQLLSAFHIAFSQNACNFSVPGAGKTSIVYGAYAYLKDLNKDSDKYVDKILVIGPLSSFAPWENEYRECFGKEVKSQRLSGDSGISKKNKRNHLYSQNPNELTLISHQGFNNLEKEIIDFLKNNDVMVVIDEAHRIKNVEGVWGRSVIEIAKFAKSRIVLTGTPIPNGYEDLYNLFQFLYPYKFKDILKTNYGQLERLTKRNATYRDDSVKNFTDNIKPYFVRIKKNDLKLPPYKEKSIYVEMDDLQKEIYDFIEAKYVKYFQNTPSAAAKEILNKARLIRLRQAATNPSLLRISLSESFEGNVLDKRDILLEYSGLRVPDLNQKFAELDSLGIQNKSILDKIVEYENCIPKKFIEIKELLERDIFKNNGKAIIWTIFIQNAKQLKSYLKDNNIDSRLLIGEIPVEEREYVVDKFNNPNNEEFKVVIANPFSVSESISLHKGCHNAIYMERDYNAGYFMQSKDRIHRYGLGEDVVTRYFYMLSNNTIDLIISENLDKKVKRMEDIINEDIPFFKRIDDFDETDVITQLLIKYAERD</sequence>
<dbReference type="SMART" id="SM00487">
    <property type="entry name" value="DEXDc"/>
    <property type="match status" value="1"/>
</dbReference>
<dbReference type="Proteomes" id="UP000449092">
    <property type="component" value="Unassembled WGS sequence"/>
</dbReference>
<dbReference type="InterPro" id="IPR000330">
    <property type="entry name" value="SNF2_N"/>
</dbReference>
<feature type="domain" description="Helicase ATP-binding" evidence="2">
    <location>
        <begin position="144"/>
        <end position="320"/>
    </location>
</feature>
<dbReference type="AlphaFoldDB" id="A0A845DA44"/>